<dbReference type="GO" id="GO:0000107">
    <property type="term" value="F:imidazoleglycerol-phosphate synthase activity"/>
    <property type="evidence" value="ECO:0007669"/>
    <property type="project" value="UniProtKB-UniRule"/>
</dbReference>
<dbReference type="InterPro" id="IPR010139">
    <property type="entry name" value="Imidazole-glycPsynth_HisH"/>
</dbReference>
<evidence type="ECO:0000256" key="8">
    <source>
        <dbReference type="ARBA" id="ARBA00047838"/>
    </source>
</evidence>
<comment type="catalytic activity">
    <reaction evidence="8 10">
        <text>5-[(5-phospho-1-deoxy-D-ribulos-1-ylimino)methylamino]-1-(5-phospho-beta-D-ribosyl)imidazole-4-carboxamide + L-glutamine = D-erythro-1-(imidazol-4-yl)glycerol 3-phosphate + 5-amino-1-(5-phospho-beta-D-ribosyl)imidazole-4-carboxamide + L-glutamate + H(+)</text>
        <dbReference type="Rhea" id="RHEA:24793"/>
        <dbReference type="ChEBI" id="CHEBI:15378"/>
        <dbReference type="ChEBI" id="CHEBI:29985"/>
        <dbReference type="ChEBI" id="CHEBI:58278"/>
        <dbReference type="ChEBI" id="CHEBI:58359"/>
        <dbReference type="ChEBI" id="CHEBI:58475"/>
        <dbReference type="ChEBI" id="CHEBI:58525"/>
        <dbReference type="EC" id="4.3.2.10"/>
    </reaction>
</comment>
<dbReference type="PANTHER" id="PTHR42701">
    <property type="entry name" value="IMIDAZOLE GLYCEROL PHOSPHATE SYNTHASE SUBUNIT HISH"/>
    <property type="match status" value="1"/>
</dbReference>
<feature type="active site" evidence="10 11">
    <location>
        <position position="192"/>
    </location>
</feature>
<dbReference type="PIRSF" id="PIRSF000495">
    <property type="entry name" value="Amidotransf_hisH"/>
    <property type="match status" value="1"/>
</dbReference>
<evidence type="ECO:0000259" key="12">
    <source>
        <dbReference type="Pfam" id="PF00117"/>
    </source>
</evidence>
<dbReference type="HAMAP" id="MF_00278">
    <property type="entry name" value="HisH"/>
    <property type="match status" value="1"/>
</dbReference>
<evidence type="ECO:0000256" key="5">
    <source>
        <dbReference type="ARBA" id="ARBA00022962"/>
    </source>
</evidence>
<evidence type="ECO:0000313" key="14">
    <source>
        <dbReference type="Proteomes" id="UP000029995"/>
    </source>
</evidence>
<comment type="caution">
    <text evidence="13">The sequence shown here is derived from an EMBL/GenBank/DDBJ whole genome shotgun (WGS) entry which is preliminary data.</text>
</comment>
<feature type="domain" description="Glutamine amidotransferase" evidence="12">
    <location>
        <begin position="14"/>
        <end position="207"/>
    </location>
</feature>
<keyword evidence="10" id="KW-0963">Cytoplasm</keyword>
<sequence length="212" mass="22237">MAIAVIDYGSGNLRSAAKALERAAAERGAAQEIIVTADAEVVRRADRLVLPGVGAFGDCSQALGAMPGLREVLEERVKKGGVPFLGICVGMQVMAGVGHEHGDFLGLDWVHGAVVPLAPADPDLVVPQMGWNTLAVGEEHPVLDGLDGQDVYFAHSYVMVPADPSEVLATVDYGGQQTAAVGCDNWIGVQFHPEKSQAAGLRLLGNFVTWTP</sequence>
<dbReference type="Pfam" id="PF00117">
    <property type="entry name" value="GATase"/>
    <property type="match status" value="1"/>
</dbReference>
<name>A0A0A0D693_9PROT</name>
<comment type="catalytic activity">
    <reaction evidence="9 10">
        <text>L-glutamine + H2O = L-glutamate + NH4(+)</text>
        <dbReference type="Rhea" id="RHEA:15889"/>
        <dbReference type="ChEBI" id="CHEBI:15377"/>
        <dbReference type="ChEBI" id="CHEBI:28938"/>
        <dbReference type="ChEBI" id="CHEBI:29985"/>
        <dbReference type="ChEBI" id="CHEBI:58359"/>
        <dbReference type="EC" id="3.5.1.2"/>
    </reaction>
</comment>
<feature type="active site" evidence="10 11">
    <location>
        <position position="194"/>
    </location>
</feature>
<protein>
    <recommendedName>
        <fullName evidence="10">Imidazole glycerol phosphate synthase subunit HisH</fullName>
        <ecNumber evidence="10">4.3.2.10</ecNumber>
    </recommendedName>
    <alternativeName>
        <fullName evidence="10">IGP synthase glutaminase subunit</fullName>
        <ecNumber evidence="10">3.5.1.2</ecNumber>
    </alternativeName>
    <alternativeName>
        <fullName evidence="10">IGP synthase subunit HisH</fullName>
    </alternativeName>
    <alternativeName>
        <fullName evidence="10">ImGP synthase subunit HisH</fullName>
        <shortName evidence="10">IGPS subunit HisH</shortName>
    </alternativeName>
</protein>
<evidence type="ECO:0000313" key="13">
    <source>
        <dbReference type="EMBL" id="KGM34191.1"/>
    </source>
</evidence>
<dbReference type="OrthoDB" id="9807137at2"/>
<comment type="subcellular location">
    <subcellularLocation>
        <location evidence="10">Cytoplasm</location>
    </subcellularLocation>
</comment>
<proteinExistence type="inferred from homology"/>
<dbReference type="Proteomes" id="UP000029995">
    <property type="component" value="Unassembled WGS sequence"/>
</dbReference>
<dbReference type="EMBL" id="JANX01000112">
    <property type="protein sequence ID" value="KGM34191.1"/>
    <property type="molecule type" value="Genomic_DNA"/>
</dbReference>
<evidence type="ECO:0000256" key="9">
    <source>
        <dbReference type="ARBA" id="ARBA00049534"/>
    </source>
</evidence>
<keyword evidence="3 10" id="KW-0028">Amino-acid biosynthesis</keyword>
<dbReference type="GO" id="GO:0004359">
    <property type="term" value="F:glutaminase activity"/>
    <property type="evidence" value="ECO:0007669"/>
    <property type="project" value="UniProtKB-EC"/>
</dbReference>
<feature type="active site" description="Nucleophile" evidence="10 11">
    <location>
        <position position="88"/>
    </location>
</feature>
<dbReference type="GO" id="GO:0016829">
    <property type="term" value="F:lyase activity"/>
    <property type="evidence" value="ECO:0007669"/>
    <property type="project" value="UniProtKB-KW"/>
</dbReference>
<dbReference type="InterPro" id="IPR029062">
    <property type="entry name" value="Class_I_gatase-like"/>
</dbReference>
<evidence type="ECO:0000256" key="1">
    <source>
        <dbReference type="ARBA" id="ARBA00005091"/>
    </source>
</evidence>
<evidence type="ECO:0000256" key="2">
    <source>
        <dbReference type="ARBA" id="ARBA00011152"/>
    </source>
</evidence>
<evidence type="ECO:0000256" key="4">
    <source>
        <dbReference type="ARBA" id="ARBA00022801"/>
    </source>
</evidence>
<accession>A0A0A0D693</accession>
<comment type="pathway">
    <text evidence="1 10">Amino-acid biosynthesis; L-histidine biosynthesis; L-histidine from 5-phospho-alpha-D-ribose 1-diphosphate: step 5/9.</text>
</comment>
<dbReference type="InterPro" id="IPR017926">
    <property type="entry name" value="GATASE"/>
</dbReference>
<dbReference type="SUPFAM" id="SSF52317">
    <property type="entry name" value="Class I glutamine amidotransferase-like"/>
    <property type="match status" value="1"/>
</dbReference>
<evidence type="ECO:0000256" key="3">
    <source>
        <dbReference type="ARBA" id="ARBA00022605"/>
    </source>
</evidence>
<keyword evidence="7 10" id="KW-0456">Lyase</keyword>
<dbReference type="PROSITE" id="PS51273">
    <property type="entry name" value="GATASE_TYPE_1"/>
    <property type="match status" value="1"/>
</dbReference>
<dbReference type="GO" id="GO:0000105">
    <property type="term" value="P:L-histidine biosynthetic process"/>
    <property type="evidence" value="ECO:0007669"/>
    <property type="project" value="UniProtKB-UniRule"/>
</dbReference>
<evidence type="ECO:0000256" key="7">
    <source>
        <dbReference type="ARBA" id="ARBA00023239"/>
    </source>
</evidence>
<dbReference type="EC" id="4.3.2.10" evidence="10"/>
<dbReference type="GO" id="GO:0005737">
    <property type="term" value="C:cytoplasm"/>
    <property type="evidence" value="ECO:0007669"/>
    <property type="project" value="UniProtKB-SubCell"/>
</dbReference>
<evidence type="ECO:0000256" key="6">
    <source>
        <dbReference type="ARBA" id="ARBA00023102"/>
    </source>
</evidence>
<keyword evidence="5 10" id="KW-0315">Glutamine amidotransferase</keyword>
<dbReference type="EC" id="3.5.1.2" evidence="10"/>
<dbReference type="CDD" id="cd01748">
    <property type="entry name" value="GATase1_IGP_Synthase"/>
    <property type="match status" value="1"/>
</dbReference>
<evidence type="ECO:0000256" key="10">
    <source>
        <dbReference type="HAMAP-Rule" id="MF_00278"/>
    </source>
</evidence>
<organism evidence="13 14">
    <name type="scientific">Inquilinus limosus MP06</name>
    <dbReference type="NCBI Taxonomy" id="1398085"/>
    <lineage>
        <taxon>Bacteria</taxon>
        <taxon>Pseudomonadati</taxon>
        <taxon>Pseudomonadota</taxon>
        <taxon>Alphaproteobacteria</taxon>
        <taxon>Rhodospirillales</taxon>
        <taxon>Rhodospirillaceae</taxon>
        <taxon>Inquilinus</taxon>
    </lineage>
</organism>
<evidence type="ECO:0000256" key="11">
    <source>
        <dbReference type="PIRSR" id="PIRSR000495-1"/>
    </source>
</evidence>
<dbReference type="NCBIfam" id="TIGR01855">
    <property type="entry name" value="IMP_synth_hisH"/>
    <property type="match status" value="1"/>
</dbReference>
<gene>
    <name evidence="10" type="primary">hisH</name>
    <name evidence="13" type="ORF">P409_11570</name>
</gene>
<comment type="function">
    <text evidence="10">IGPS catalyzes the conversion of PRFAR and glutamine to IGP, AICAR and glutamate. The HisH subunit catalyzes the hydrolysis of glutamine to glutamate and ammonia as part of the synthesis of IGP and AICAR. The resulting ammonia molecule is channeled to the active site of HisF.</text>
</comment>
<dbReference type="AlphaFoldDB" id="A0A0A0D693"/>
<keyword evidence="6 10" id="KW-0368">Histidine biosynthesis</keyword>
<keyword evidence="4 10" id="KW-0378">Hydrolase</keyword>
<reference evidence="13 14" key="1">
    <citation type="submission" date="2014-01" db="EMBL/GenBank/DDBJ databases">
        <title>Genome sequence determination for a cystic fibrosis isolate, Inquilinus limosus.</title>
        <authorList>
            <person name="Pino M."/>
            <person name="Di Conza J."/>
            <person name="Gutkind G."/>
        </authorList>
    </citation>
    <scope>NUCLEOTIDE SEQUENCE [LARGE SCALE GENOMIC DNA]</scope>
    <source>
        <strain evidence="13 14">MP06</strain>
    </source>
</reference>
<dbReference type="Gene3D" id="3.40.50.880">
    <property type="match status" value="1"/>
</dbReference>
<dbReference type="PANTHER" id="PTHR42701:SF1">
    <property type="entry name" value="IMIDAZOLE GLYCEROL PHOSPHATE SYNTHASE SUBUNIT HISH"/>
    <property type="match status" value="1"/>
</dbReference>
<dbReference type="UniPathway" id="UPA00031">
    <property type="reaction ID" value="UER00010"/>
</dbReference>
<comment type="subunit">
    <text evidence="2 10">Heterodimer of HisH and HisF.</text>
</comment>
<dbReference type="RefSeq" id="WP_034835867.1">
    <property type="nucleotide sequence ID" value="NZ_JANX01000112.1"/>
</dbReference>